<dbReference type="GO" id="GO:0046872">
    <property type="term" value="F:metal ion binding"/>
    <property type="evidence" value="ECO:0007669"/>
    <property type="project" value="UniProtKB-KW"/>
</dbReference>
<reference evidence="6 7" key="1">
    <citation type="submission" date="2016-10" db="EMBL/GenBank/DDBJ databases">
        <authorList>
            <person name="de Groot N.N."/>
        </authorList>
    </citation>
    <scope>NUCLEOTIDE SEQUENCE [LARGE SCALE GENOMIC DNA]</scope>
    <source>
        <strain evidence="6 7">CGMCC 1.3702</strain>
    </source>
</reference>
<keyword evidence="5" id="KW-0460">Magnesium</keyword>
<evidence type="ECO:0000256" key="3">
    <source>
        <dbReference type="ARBA" id="ARBA00022840"/>
    </source>
</evidence>
<dbReference type="GO" id="GO:0005524">
    <property type="term" value="F:ATP binding"/>
    <property type="evidence" value="ECO:0007669"/>
    <property type="project" value="UniProtKB-KW"/>
</dbReference>
<dbReference type="Proteomes" id="UP000198642">
    <property type="component" value="Unassembled WGS sequence"/>
</dbReference>
<sequence>MEKSELRNNMIQRLKHIPAAERDEIEQALTERFVTSEIWKQSHTVGITVSHGFEWNTRRIIETAWRDRKTVCVPKCLPRDRKLDFYALQSYDQLEIVYHQLLEPKREETEQIHKHKIDLLVVPGLLFDRNGYRIGFGGGYYDRFLTDFPNHKLALAANMQIVDKLPAESFDIPVDDIITENGFLRYGGI</sequence>
<dbReference type="EC" id="6.3.3.2" evidence="5"/>
<dbReference type="Gene3D" id="3.40.50.10420">
    <property type="entry name" value="NagB/RpiA/CoA transferase-like"/>
    <property type="match status" value="1"/>
</dbReference>
<feature type="binding site" evidence="4">
    <location>
        <position position="54"/>
    </location>
    <ligand>
        <name>substrate</name>
    </ligand>
</feature>
<evidence type="ECO:0000313" key="7">
    <source>
        <dbReference type="Proteomes" id="UP000198642"/>
    </source>
</evidence>
<dbReference type="Pfam" id="PF01812">
    <property type="entry name" value="5-FTHF_cyc-lig"/>
    <property type="match status" value="1"/>
</dbReference>
<dbReference type="PIRSF" id="PIRSF006806">
    <property type="entry name" value="FTHF_cligase"/>
    <property type="match status" value="1"/>
</dbReference>
<dbReference type="OrthoDB" id="9801938at2"/>
<accession>A0A1I0V4E4</accession>
<dbReference type="InterPro" id="IPR024185">
    <property type="entry name" value="FTHF_cligase-like_sf"/>
</dbReference>
<dbReference type="AlphaFoldDB" id="A0A1I0V4E4"/>
<dbReference type="InterPro" id="IPR037171">
    <property type="entry name" value="NagB/RpiA_transferase-like"/>
</dbReference>
<dbReference type="GO" id="GO:0009396">
    <property type="term" value="P:folic acid-containing compound biosynthetic process"/>
    <property type="evidence" value="ECO:0007669"/>
    <property type="project" value="TreeGrafter"/>
</dbReference>
<keyword evidence="2 4" id="KW-0547">Nucleotide-binding</keyword>
<dbReference type="PANTHER" id="PTHR23407:SF1">
    <property type="entry name" value="5-FORMYLTETRAHYDROFOLATE CYCLO-LIGASE"/>
    <property type="match status" value="1"/>
</dbReference>
<evidence type="ECO:0000256" key="1">
    <source>
        <dbReference type="ARBA" id="ARBA00010638"/>
    </source>
</evidence>
<evidence type="ECO:0000256" key="4">
    <source>
        <dbReference type="PIRSR" id="PIRSR006806-1"/>
    </source>
</evidence>
<dbReference type="STRING" id="237679.SAMN04488072_101160"/>
<dbReference type="InterPro" id="IPR002698">
    <property type="entry name" value="FTHF_cligase"/>
</dbReference>
<feature type="binding site" evidence="4">
    <location>
        <begin position="133"/>
        <end position="141"/>
    </location>
    <ligand>
        <name>ATP</name>
        <dbReference type="ChEBI" id="CHEBI:30616"/>
    </ligand>
</feature>
<gene>
    <name evidence="6" type="ORF">SAMN04488072_101160</name>
</gene>
<keyword evidence="7" id="KW-1185">Reference proteome</keyword>
<dbReference type="NCBIfam" id="TIGR02727">
    <property type="entry name" value="MTHFS_bact"/>
    <property type="match status" value="1"/>
</dbReference>
<evidence type="ECO:0000256" key="2">
    <source>
        <dbReference type="ARBA" id="ARBA00022741"/>
    </source>
</evidence>
<dbReference type="SUPFAM" id="SSF100950">
    <property type="entry name" value="NagB/RpiA/CoA transferase-like"/>
    <property type="match status" value="1"/>
</dbReference>
<protein>
    <recommendedName>
        <fullName evidence="5">5-formyltetrahydrofolate cyclo-ligase</fullName>
        <ecNumber evidence="5">6.3.3.2</ecNumber>
    </recommendedName>
</protein>
<dbReference type="GO" id="GO:0030272">
    <property type="term" value="F:5-formyltetrahydrofolate cyclo-ligase activity"/>
    <property type="evidence" value="ECO:0007669"/>
    <property type="project" value="UniProtKB-EC"/>
</dbReference>
<dbReference type="PANTHER" id="PTHR23407">
    <property type="entry name" value="ATPASE INHIBITOR/5-FORMYLTETRAHYDROFOLATE CYCLO-LIGASE"/>
    <property type="match status" value="1"/>
</dbReference>
<evidence type="ECO:0000313" key="6">
    <source>
        <dbReference type="EMBL" id="SFA70960.1"/>
    </source>
</evidence>
<organism evidence="6 7">
    <name type="scientific">Lentibacillus halodurans</name>
    <dbReference type="NCBI Taxonomy" id="237679"/>
    <lineage>
        <taxon>Bacteria</taxon>
        <taxon>Bacillati</taxon>
        <taxon>Bacillota</taxon>
        <taxon>Bacilli</taxon>
        <taxon>Bacillales</taxon>
        <taxon>Bacillaceae</taxon>
        <taxon>Lentibacillus</taxon>
    </lineage>
</organism>
<keyword evidence="5" id="KW-0479">Metal-binding</keyword>
<proteinExistence type="inferred from homology"/>
<feature type="binding site" evidence="4">
    <location>
        <begin position="3"/>
        <end position="7"/>
    </location>
    <ligand>
        <name>ATP</name>
        <dbReference type="ChEBI" id="CHEBI:30616"/>
    </ligand>
</feature>
<keyword evidence="3 4" id="KW-0067">ATP-binding</keyword>
<name>A0A1I0V4E4_9BACI</name>
<comment type="similarity">
    <text evidence="1 5">Belongs to the 5-formyltetrahydrofolate cyclo-ligase family.</text>
</comment>
<dbReference type="RefSeq" id="WP_090232188.1">
    <property type="nucleotide sequence ID" value="NZ_FOJW01000001.1"/>
</dbReference>
<feature type="binding site" evidence="4">
    <location>
        <position position="49"/>
    </location>
    <ligand>
        <name>substrate</name>
    </ligand>
</feature>
<keyword evidence="6" id="KW-0436">Ligase</keyword>
<dbReference type="GO" id="GO:0035999">
    <property type="term" value="P:tetrahydrofolate interconversion"/>
    <property type="evidence" value="ECO:0007669"/>
    <property type="project" value="TreeGrafter"/>
</dbReference>
<dbReference type="EMBL" id="FOJW01000001">
    <property type="protein sequence ID" value="SFA70960.1"/>
    <property type="molecule type" value="Genomic_DNA"/>
</dbReference>
<evidence type="ECO:0000256" key="5">
    <source>
        <dbReference type="RuleBase" id="RU361279"/>
    </source>
</evidence>
<comment type="catalytic activity">
    <reaction evidence="5">
        <text>(6S)-5-formyl-5,6,7,8-tetrahydrofolate + ATP = (6R)-5,10-methenyltetrahydrofolate + ADP + phosphate</text>
        <dbReference type="Rhea" id="RHEA:10488"/>
        <dbReference type="ChEBI" id="CHEBI:30616"/>
        <dbReference type="ChEBI" id="CHEBI:43474"/>
        <dbReference type="ChEBI" id="CHEBI:57455"/>
        <dbReference type="ChEBI" id="CHEBI:57457"/>
        <dbReference type="ChEBI" id="CHEBI:456216"/>
        <dbReference type="EC" id="6.3.3.2"/>
    </reaction>
</comment>
<comment type="cofactor">
    <cofactor evidence="5">
        <name>Mg(2+)</name>
        <dbReference type="ChEBI" id="CHEBI:18420"/>
    </cofactor>
</comment>